<evidence type="ECO:0000313" key="1">
    <source>
        <dbReference type="EMBL" id="CDP33119.1"/>
    </source>
</evidence>
<proteinExistence type="predicted"/>
<name>A0A060SX70_BLAAD</name>
<gene>
    <name evidence="1" type="ORF">GNLVRS02_ARAD1A02156g</name>
</gene>
<dbReference type="PROSITE" id="PS51257">
    <property type="entry name" value="PROKAR_LIPOPROTEIN"/>
    <property type="match status" value="1"/>
</dbReference>
<accession>A0A060SX70</accession>
<reference evidence="1" key="2">
    <citation type="submission" date="2014-06" db="EMBL/GenBank/DDBJ databases">
        <title>The complete genome of Blastobotrys (Arxula) adeninivorans LS3 - a yeast of biotechnological interest.</title>
        <authorList>
            <person name="Kunze G."/>
            <person name="Gaillardin C."/>
            <person name="Czernicka M."/>
            <person name="Durrens P."/>
            <person name="Martin T."/>
            <person name="Boer E."/>
            <person name="Gabaldon T."/>
            <person name="Cruz J."/>
            <person name="Talla E."/>
            <person name="Marck C."/>
            <person name="Goffeau A."/>
            <person name="Barbe V."/>
            <person name="Baret P."/>
            <person name="Baronian K."/>
            <person name="Beier S."/>
            <person name="Bleykasten C."/>
            <person name="Bode R."/>
            <person name="Casaregola S."/>
            <person name="Despons L."/>
            <person name="Fairhead C."/>
            <person name="Giersberg M."/>
            <person name="Gierski P."/>
            <person name="Hahnel U."/>
            <person name="Hartmann A."/>
            <person name="Jankowska D."/>
            <person name="Jubin C."/>
            <person name="Jung P."/>
            <person name="Lafontaine I."/>
            <person name="Leh-Louis V."/>
            <person name="Lemaire M."/>
            <person name="Marcet-Houben M."/>
            <person name="Mascher M."/>
            <person name="Morel G."/>
            <person name="Richard G.-F."/>
            <person name="Riechen J."/>
            <person name="Sacerdot C."/>
            <person name="Sarkar A."/>
            <person name="Savel G."/>
            <person name="Schacherer J."/>
            <person name="Sherman D."/>
            <person name="Straub M.-L."/>
            <person name="Stein N."/>
            <person name="Thierry A."/>
            <person name="Trautwein-Schult A."/>
            <person name="Westhof E."/>
            <person name="Worch S."/>
            <person name="Dujon B."/>
            <person name="Souciet J.-L."/>
            <person name="Wincker P."/>
            <person name="Scholz U."/>
            <person name="Neuveglise N."/>
        </authorList>
    </citation>
    <scope>NUCLEOTIDE SEQUENCE</scope>
    <source>
        <strain evidence="1">LS3</strain>
    </source>
</reference>
<reference evidence="1" key="1">
    <citation type="submission" date="2014-02" db="EMBL/GenBank/DDBJ databases">
        <authorList>
            <person name="Genoscope - CEA"/>
        </authorList>
    </citation>
    <scope>NUCLEOTIDE SEQUENCE</scope>
    <source>
        <strain evidence="1">LS3</strain>
    </source>
</reference>
<dbReference type="AlphaFoldDB" id="A0A060SX70"/>
<organism evidence="1">
    <name type="scientific">Blastobotrys adeninivorans</name>
    <name type="common">Yeast</name>
    <name type="synonym">Arxula adeninivorans</name>
    <dbReference type="NCBI Taxonomy" id="409370"/>
    <lineage>
        <taxon>Eukaryota</taxon>
        <taxon>Fungi</taxon>
        <taxon>Dikarya</taxon>
        <taxon>Ascomycota</taxon>
        <taxon>Saccharomycotina</taxon>
        <taxon>Dipodascomycetes</taxon>
        <taxon>Dipodascales</taxon>
        <taxon>Trichomonascaceae</taxon>
        <taxon>Blastobotrys</taxon>
    </lineage>
</organism>
<sequence length="115" mass="12022">MAPCHRLYLRTQGFEIAHASPLLYLTGLALIGGACVAVGDGCDGELLMIICIAAETDFHWAPPDAAPTGEEQQTVCSAILDNSASVDLLCCPLPSLPYCLSMGGRLRICAGLTLS</sequence>
<dbReference type="EMBL" id="HG937691">
    <property type="protein sequence ID" value="CDP33119.1"/>
    <property type="molecule type" value="Genomic_DNA"/>
</dbReference>
<protein>
    <submittedName>
        <fullName evidence="1">ARAD1A02156p</fullName>
    </submittedName>
</protein>